<organism evidence="2 3">
    <name type="scientific">Aspergillus fumigatus (strain CBS 144.89 / FGSC A1163 / CEA10)</name>
    <name type="common">Neosartorya fumigata</name>
    <dbReference type="NCBI Taxonomy" id="451804"/>
    <lineage>
        <taxon>Eukaryota</taxon>
        <taxon>Fungi</taxon>
        <taxon>Dikarya</taxon>
        <taxon>Ascomycota</taxon>
        <taxon>Pezizomycotina</taxon>
        <taxon>Eurotiomycetes</taxon>
        <taxon>Eurotiomycetidae</taxon>
        <taxon>Eurotiales</taxon>
        <taxon>Aspergillaceae</taxon>
        <taxon>Aspergillus</taxon>
        <taxon>Aspergillus subgen. Fumigati</taxon>
    </lineage>
</organism>
<evidence type="ECO:0000313" key="2">
    <source>
        <dbReference type="EMBL" id="EDP52252.1"/>
    </source>
</evidence>
<dbReference type="HOGENOM" id="CLU_1414848_0_0_1"/>
<keyword evidence="1" id="KW-0472">Membrane</keyword>
<keyword evidence="1" id="KW-1133">Transmembrane helix</keyword>
<name>B0XZK2_ASPFC</name>
<evidence type="ECO:0000256" key="1">
    <source>
        <dbReference type="SAM" id="Phobius"/>
    </source>
</evidence>
<accession>B0XZK2</accession>
<proteinExistence type="predicted"/>
<protein>
    <submittedName>
        <fullName evidence="2">Uncharacterized protein</fullName>
    </submittedName>
</protein>
<reference evidence="2 3" key="1">
    <citation type="journal article" date="2008" name="PLoS Genet.">
        <title>Genomic islands in the pathogenic filamentous fungus Aspergillus fumigatus.</title>
        <authorList>
            <person name="Fedorova N.D."/>
            <person name="Khaldi N."/>
            <person name="Joardar V.S."/>
            <person name="Maiti R."/>
            <person name="Amedeo P."/>
            <person name="Anderson M.J."/>
            <person name="Crabtree J."/>
            <person name="Silva J.C."/>
            <person name="Badger J.H."/>
            <person name="Albarraq A."/>
            <person name="Angiuoli S."/>
            <person name="Bussey H."/>
            <person name="Bowyer P."/>
            <person name="Cotty P.J."/>
            <person name="Dyer P.S."/>
            <person name="Egan A."/>
            <person name="Galens K."/>
            <person name="Fraser-Liggett C.M."/>
            <person name="Haas B.J."/>
            <person name="Inman J.M."/>
            <person name="Kent R."/>
            <person name="Lemieux S."/>
            <person name="Malavazi I."/>
            <person name="Orvis J."/>
            <person name="Roemer T."/>
            <person name="Ronning C.M."/>
            <person name="Sundaram J.P."/>
            <person name="Sutton G."/>
            <person name="Turner G."/>
            <person name="Venter J.C."/>
            <person name="White O.R."/>
            <person name="Whitty B.R."/>
            <person name="Youngman P."/>
            <person name="Wolfe K.H."/>
            <person name="Goldman G.H."/>
            <person name="Wortman J.R."/>
            <person name="Jiang B."/>
            <person name="Denning D.W."/>
            <person name="Nierman W.C."/>
        </authorList>
    </citation>
    <scope>NUCLEOTIDE SEQUENCE [LARGE SCALE GENOMIC DNA]</scope>
    <source>
        <strain evidence="3">CBS 144.89 / FGSC A1163 / CEA10</strain>
    </source>
</reference>
<feature type="transmembrane region" description="Helical" evidence="1">
    <location>
        <begin position="120"/>
        <end position="138"/>
    </location>
</feature>
<dbReference type="AlphaFoldDB" id="B0XZK2"/>
<dbReference type="Proteomes" id="UP000001699">
    <property type="component" value="Unassembled WGS sequence"/>
</dbReference>
<gene>
    <name evidence="2" type="ORF">AFUB_034160</name>
</gene>
<keyword evidence="1" id="KW-0812">Transmembrane</keyword>
<evidence type="ECO:0000313" key="3">
    <source>
        <dbReference type="Proteomes" id="UP000001699"/>
    </source>
</evidence>
<keyword evidence="3" id="KW-1185">Reference proteome</keyword>
<dbReference type="VEuPathDB" id="FungiDB:AFUB_034160"/>
<dbReference type="EMBL" id="DS499596">
    <property type="protein sequence ID" value="EDP52252.1"/>
    <property type="molecule type" value="Genomic_DNA"/>
</dbReference>
<dbReference type="OrthoDB" id="4410330at2759"/>
<sequence length="192" mass="22030">MASFFREVGRINGQLYVGATPISNVAVRHDPMHPFDQYDNERDGDNAVQWLFDRDAEDEAVDYDEQNNVIHMRNCPSCRRCAYSYMYLIHRTILISIDRAGSWSEGSMPRLRDLGVWGNGSLYVLILLAYLALAHISLRQVNVNSRLNLSQISRFLIGSLVKPESREFLELSPEQYDDSETPTIWYFESSAG</sequence>